<dbReference type="InterPro" id="IPR037923">
    <property type="entry name" value="HTH-like"/>
</dbReference>
<dbReference type="PANTHER" id="PTHR43280:SF32">
    <property type="entry name" value="TRANSCRIPTIONAL REGULATORY PROTEIN"/>
    <property type="match status" value="1"/>
</dbReference>
<dbReference type="Proteomes" id="UP000198757">
    <property type="component" value="Unassembled WGS sequence"/>
</dbReference>
<dbReference type="SMART" id="SM00342">
    <property type="entry name" value="HTH_ARAC"/>
    <property type="match status" value="1"/>
</dbReference>
<gene>
    <name evidence="5" type="ORF">SAMN04487894_11255</name>
</gene>
<sequence>MNPKNPYPVLNELRPDTGQEQKVRCFPFNSADSASHPHTPDHFVLILFKEGNGTHTIDGTDYIVRPRQLHFLFPGQEHQWHLAPETRGKKLIITRLQFEKFSPGLPHPIARYNQQPVIDLASEVFQNIATEFSLIQKELASAPPSWEVIGLRTGLIATLASQQAERGLIDRALPNSYTNTLLLKFNDLVALHFRKQKSVAFYAMQLNVTPNYLTILCKKKFRAPAISLIQQKVLQEAKKLIRTSGMTIKEIAYELGFNEIAYFSYYFKSKTGLSPRQYRNQV</sequence>
<evidence type="ECO:0000313" key="5">
    <source>
        <dbReference type="EMBL" id="SDD70352.1"/>
    </source>
</evidence>
<keyword evidence="1" id="KW-0805">Transcription regulation</keyword>
<reference evidence="6" key="1">
    <citation type="submission" date="2016-10" db="EMBL/GenBank/DDBJ databases">
        <authorList>
            <person name="Varghese N."/>
            <person name="Submissions S."/>
        </authorList>
    </citation>
    <scope>NUCLEOTIDE SEQUENCE [LARGE SCALE GENOMIC DNA]</scope>
    <source>
        <strain evidence="6">DSM 25811 / CCM 8410 / LMG 26954 / E90</strain>
    </source>
</reference>
<evidence type="ECO:0000256" key="1">
    <source>
        <dbReference type="ARBA" id="ARBA00023015"/>
    </source>
</evidence>
<dbReference type="InterPro" id="IPR009057">
    <property type="entry name" value="Homeodomain-like_sf"/>
</dbReference>
<dbReference type="EMBL" id="FMZO01000012">
    <property type="protein sequence ID" value="SDD70352.1"/>
    <property type="molecule type" value="Genomic_DNA"/>
</dbReference>
<dbReference type="GO" id="GO:0043565">
    <property type="term" value="F:sequence-specific DNA binding"/>
    <property type="evidence" value="ECO:0007669"/>
    <property type="project" value="InterPro"/>
</dbReference>
<dbReference type="InterPro" id="IPR003313">
    <property type="entry name" value="AraC-bd"/>
</dbReference>
<dbReference type="STRING" id="1285928.SAMN04487894_11255"/>
<dbReference type="Gene3D" id="1.10.10.60">
    <property type="entry name" value="Homeodomain-like"/>
    <property type="match status" value="1"/>
</dbReference>
<dbReference type="SUPFAM" id="SSF51215">
    <property type="entry name" value="Regulatory protein AraC"/>
    <property type="match status" value="1"/>
</dbReference>
<keyword evidence="2 5" id="KW-0238">DNA-binding</keyword>
<dbReference type="PROSITE" id="PS01124">
    <property type="entry name" value="HTH_ARAC_FAMILY_2"/>
    <property type="match status" value="1"/>
</dbReference>
<evidence type="ECO:0000256" key="2">
    <source>
        <dbReference type="ARBA" id="ARBA00023125"/>
    </source>
</evidence>
<accession>A0A1G6WWT3</accession>
<protein>
    <submittedName>
        <fullName evidence="5">AraC-type DNA-binding protein</fullName>
    </submittedName>
</protein>
<proteinExistence type="predicted"/>
<dbReference type="OrthoDB" id="2585681at2"/>
<dbReference type="InterPro" id="IPR020449">
    <property type="entry name" value="Tscrpt_reg_AraC-type_HTH"/>
</dbReference>
<dbReference type="RefSeq" id="WP_143019847.1">
    <property type="nucleotide sequence ID" value="NZ_FMZO01000012.1"/>
</dbReference>
<evidence type="ECO:0000256" key="3">
    <source>
        <dbReference type="ARBA" id="ARBA00023163"/>
    </source>
</evidence>
<feature type="domain" description="HTH araC/xylS-type" evidence="4">
    <location>
        <begin position="183"/>
        <end position="281"/>
    </location>
</feature>
<dbReference type="GO" id="GO:0003700">
    <property type="term" value="F:DNA-binding transcription factor activity"/>
    <property type="evidence" value="ECO:0007669"/>
    <property type="project" value="InterPro"/>
</dbReference>
<dbReference type="InterPro" id="IPR018060">
    <property type="entry name" value="HTH_AraC"/>
</dbReference>
<evidence type="ECO:0000313" key="6">
    <source>
        <dbReference type="Proteomes" id="UP000198757"/>
    </source>
</evidence>
<dbReference type="PANTHER" id="PTHR43280">
    <property type="entry name" value="ARAC-FAMILY TRANSCRIPTIONAL REGULATOR"/>
    <property type="match status" value="1"/>
</dbReference>
<name>A0A1G6WWT3_NIADE</name>
<keyword evidence="6" id="KW-1185">Reference proteome</keyword>
<organism evidence="5 6">
    <name type="scientific">Niabella drilacis (strain DSM 25811 / CCM 8410 / CCUG 62505 / LMG 26954 / E90)</name>
    <dbReference type="NCBI Taxonomy" id="1285928"/>
    <lineage>
        <taxon>Bacteria</taxon>
        <taxon>Pseudomonadati</taxon>
        <taxon>Bacteroidota</taxon>
        <taxon>Chitinophagia</taxon>
        <taxon>Chitinophagales</taxon>
        <taxon>Chitinophagaceae</taxon>
        <taxon>Niabella</taxon>
    </lineage>
</organism>
<evidence type="ECO:0000259" key="4">
    <source>
        <dbReference type="PROSITE" id="PS01124"/>
    </source>
</evidence>
<dbReference type="AlphaFoldDB" id="A0A1G6WWT3"/>
<dbReference type="PRINTS" id="PR00032">
    <property type="entry name" value="HTHARAC"/>
</dbReference>
<keyword evidence="3" id="KW-0804">Transcription</keyword>
<dbReference type="SUPFAM" id="SSF46689">
    <property type="entry name" value="Homeodomain-like"/>
    <property type="match status" value="1"/>
</dbReference>
<dbReference type="Pfam" id="PF02311">
    <property type="entry name" value="AraC_binding"/>
    <property type="match status" value="1"/>
</dbReference>
<dbReference type="Pfam" id="PF12833">
    <property type="entry name" value="HTH_18"/>
    <property type="match status" value="1"/>
</dbReference>